<dbReference type="AlphaFoldDB" id="A0A4S1CCR0"/>
<dbReference type="Gene3D" id="3.40.50.11270">
    <property type="match status" value="1"/>
</dbReference>
<evidence type="ECO:0000256" key="1">
    <source>
        <dbReference type="ARBA" id="ARBA00022485"/>
    </source>
</evidence>
<dbReference type="NCBIfam" id="TIGR00216">
    <property type="entry name" value="ispH_lytB"/>
    <property type="match status" value="1"/>
</dbReference>
<feature type="binding site" evidence="5">
    <location>
        <position position="73"/>
    </location>
    <ligand>
        <name>dimethylallyl diphosphate</name>
        <dbReference type="ChEBI" id="CHEBI:57623"/>
    </ligand>
</feature>
<feature type="binding site" evidence="5">
    <location>
        <position position="40"/>
    </location>
    <ligand>
        <name>isopentenyl diphosphate</name>
        <dbReference type="ChEBI" id="CHEBI:128769"/>
    </ligand>
</feature>
<dbReference type="PANTHER" id="PTHR30426">
    <property type="entry name" value="4-HYDROXY-3-METHYLBUT-2-ENYL DIPHOSPHATE REDUCTASE"/>
    <property type="match status" value="1"/>
</dbReference>
<feature type="binding site" evidence="5">
    <location>
        <position position="123"/>
    </location>
    <ligand>
        <name>(2E)-4-hydroxy-3-methylbut-2-enyl diphosphate</name>
        <dbReference type="ChEBI" id="CHEBI:128753"/>
    </ligand>
</feature>
<comment type="cofactor">
    <cofactor evidence="5">
        <name>[4Fe-4S] cluster</name>
        <dbReference type="ChEBI" id="CHEBI:49883"/>
    </cofactor>
    <text evidence="5">Binds 1 [4Fe-4S] cluster per subunit.</text>
</comment>
<dbReference type="GO" id="GO:0051539">
    <property type="term" value="F:4 iron, 4 sulfur cluster binding"/>
    <property type="evidence" value="ECO:0007669"/>
    <property type="project" value="UniProtKB-UniRule"/>
</dbReference>
<dbReference type="GO" id="GO:0051745">
    <property type="term" value="F:4-hydroxy-3-methylbut-2-enyl diphosphate reductase activity"/>
    <property type="evidence" value="ECO:0007669"/>
    <property type="project" value="UniProtKB-UniRule"/>
</dbReference>
<dbReference type="RefSeq" id="WP_135870608.1">
    <property type="nucleotide sequence ID" value="NZ_SRSC01000003.1"/>
</dbReference>
<keyword evidence="4 5" id="KW-0411">Iron-sulfur</keyword>
<dbReference type="GO" id="GO:0019288">
    <property type="term" value="P:isopentenyl diphosphate biosynthetic process, methylerythritol 4-phosphate pathway"/>
    <property type="evidence" value="ECO:0007669"/>
    <property type="project" value="UniProtKB-UniRule"/>
</dbReference>
<feature type="binding site" evidence="5">
    <location>
        <position position="12"/>
    </location>
    <ligand>
        <name>[4Fe-4S] cluster</name>
        <dbReference type="ChEBI" id="CHEBI:49883"/>
    </ligand>
</feature>
<feature type="binding site" evidence="5">
    <location>
        <position position="219"/>
    </location>
    <ligand>
        <name>dimethylallyl diphosphate</name>
        <dbReference type="ChEBI" id="CHEBI:57623"/>
    </ligand>
</feature>
<comment type="catalytic activity">
    <reaction evidence="5">
        <text>isopentenyl diphosphate + 2 oxidized [2Fe-2S]-[ferredoxin] + H2O = (2E)-4-hydroxy-3-methylbut-2-enyl diphosphate + 2 reduced [2Fe-2S]-[ferredoxin] + 2 H(+)</text>
        <dbReference type="Rhea" id="RHEA:24488"/>
        <dbReference type="Rhea" id="RHEA-COMP:10000"/>
        <dbReference type="Rhea" id="RHEA-COMP:10001"/>
        <dbReference type="ChEBI" id="CHEBI:15377"/>
        <dbReference type="ChEBI" id="CHEBI:15378"/>
        <dbReference type="ChEBI" id="CHEBI:33737"/>
        <dbReference type="ChEBI" id="CHEBI:33738"/>
        <dbReference type="ChEBI" id="CHEBI:128753"/>
        <dbReference type="ChEBI" id="CHEBI:128769"/>
        <dbReference type="EC" id="1.17.7.4"/>
    </reaction>
</comment>
<feature type="binding site" evidence="5">
    <location>
        <position position="73"/>
    </location>
    <ligand>
        <name>isopentenyl diphosphate</name>
        <dbReference type="ChEBI" id="CHEBI:128769"/>
    </ligand>
</feature>
<feature type="binding site" evidence="5">
    <location>
        <position position="189"/>
    </location>
    <ligand>
        <name>[4Fe-4S] cluster</name>
        <dbReference type="ChEBI" id="CHEBI:49883"/>
    </ligand>
</feature>
<feature type="active site" description="Proton donor" evidence="5">
    <location>
        <position position="125"/>
    </location>
</feature>
<dbReference type="EC" id="1.17.7.4" evidence="5"/>
<dbReference type="GO" id="GO:0050992">
    <property type="term" value="P:dimethylallyl diphosphate biosynthetic process"/>
    <property type="evidence" value="ECO:0007669"/>
    <property type="project" value="UniProtKB-UniRule"/>
</dbReference>
<evidence type="ECO:0000313" key="6">
    <source>
        <dbReference type="EMBL" id="TGU71169.1"/>
    </source>
</evidence>
<dbReference type="NCBIfam" id="NF002187">
    <property type="entry name" value="PRK01045.1-1"/>
    <property type="match status" value="1"/>
</dbReference>
<proteinExistence type="inferred from homology"/>
<comment type="catalytic activity">
    <reaction evidence="5">
        <text>dimethylallyl diphosphate + 2 oxidized [2Fe-2S]-[ferredoxin] + H2O = (2E)-4-hydroxy-3-methylbut-2-enyl diphosphate + 2 reduced [2Fe-2S]-[ferredoxin] + 2 H(+)</text>
        <dbReference type="Rhea" id="RHEA:24825"/>
        <dbReference type="Rhea" id="RHEA-COMP:10000"/>
        <dbReference type="Rhea" id="RHEA-COMP:10001"/>
        <dbReference type="ChEBI" id="CHEBI:15377"/>
        <dbReference type="ChEBI" id="CHEBI:15378"/>
        <dbReference type="ChEBI" id="CHEBI:33737"/>
        <dbReference type="ChEBI" id="CHEBI:33738"/>
        <dbReference type="ChEBI" id="CHEBI:57623"/>
        <dbReference type="ChEBI" id="CHEBI:128753"/>
        <dbReference type="EC" id="1.17.7.4"/>
    </reaction>
</comment>
<dbReference type="PANTHER" id="PTHR30426:SF0">
    <property type="entry name" value="4-HYDROXY-3-METHYLBUT-2-ENYL DIPHOSPHATE REDUCTASE"/>
    <property type="match status" value="1"/>
</dbReference>
<feature type="binding site" evidence="5">
    <location>
        <position position="40"/>
    </location>
    <ligand>
        <name>dimethylallyl diphosphate</name>
        <dbReference type="ChEBI" id="CHEBI:57623"/>
    </ligand>
</feature>
<feature type="binding site" evidence="5">
    <location>
        <position position="217"/>
    </location>
    <ligand>
        <name>isopentenyl diphosphate</name>
        <dbReference type="ChEBI" id="CHEBI:128769"/>
    </ligand>
</feature>
<feature type="binding site" evidence="5">
    <location>
        <position position="261"/>
    </location>
    <ligand>
        <name>dimethylallyl diphosphate</name>
        <dbReference type="ChEBI" id="CHEBI:57623"/>
    </ligand>
</feature>
<dbReference type="EMBL" id="SRSC01000003">
    <property type="protein sequence ID" value="TGU71169.1"/>
    <property type="molecule type" value="Genomic_DNA"/>
</dbReference>
<comment type="function">
    <text evidence="5">Catalyzes the conversion of 1-hydroxy-2-methyl-2-(E)-butenyl 4-diphosphate (HMBPP) into a mixture of isopentenyl diphosphate (IPP) and dimethylallyl diphosphate (DMAPP). Acts in the terminal step of the DOXP/MEP pathway for isoprenoid precursor biosynthesis.</text>
</comment>
<feature type="binding site" evidence="5">
    <location>
        <position position="219"/>
    </location>
    <ligand>
        <name>isopentenyl diphosphate</name>
        <dbReference type="ChEBI" id="CHEBI:128769"/>
    </ligand>
</feature>
<dbReference type="UniPathway" id="UPA00056">
    <property type="reaction ID" value="UER00097"/>
</dbReference>
<evidence type="ECO:0000256" key="2">
    <source>
        <dbReference type="ARBA" id="ARBA00022723"/>
    </source>
</evidence>
<comment type="pathway">
    <text evidence="5">Isoprenoid biosynthesis; dimethylallyl diphosphate biosynthesis; dimethylallyl diphosphate from (2E)-4-hydroxy-3-methylbutenyl diphosphate: step 1/1.</text>
</comment>
<feature type="binding site" evidence="5">
    <location>
        <position position="73"/>
    </location>
    <ligand>
        <name>(2E)-4-hydroxy-3-methylbut-2-enyl diphosphate</name>
        <dbReference type="ChEBI" id="CHEBI:128753"/>
    </ligand>
</feature>
<dbReference type="Pfam" id="PF02401">
    <property type="entry name" value="LYTB"/>
    <property type="match status" value="1"/>
</dbReference>
<feature type="binding site" evidence="5">
    <location>
        <position position="219"/>
    </location>
    <ligand>
        <name>(2E)-4-hydroxy-3-methylbut-2-enyl diphosphate</name>
        <dbReference type="ChEBI" id="CHEBI:128753"/>
    </ligand>
</feature>
<feature type="binding site" evidence="5">
    <location>
        <position position="261"/>
    </location>
    <ligand>
        <name>isopentenyl diphosphate</name>
        <dbReference type="ChEBI" id="CHEBI:128769"/>
    </ligand>
</feature>
<evidence type="ECO:0000256" key="3">
    <source>
        <dbReference type="ARBA" id="ARBA00023004"/>
    </source>
</evidence>
<reference evidence="6 7" key="1">
    <citation type="submission" date="2019-04" db="EMBL/GenBank/DDBJ databases">
        <title>Geobacter oryzae sp. nov., ferric-reducing bacteria isolated from paddy soil.</title>
        <authorList>
            <person name="Xu Z."/>
            <person name="Masuda Y."/>
            <person name="Itoh H."/>
            <person name="Senoo K."/>
        </authorList>
    </citation>
    <scope>NUCLEOTIDE SEQUENCE [LARGE SCALE GENOMIC DNA]</scope>
    <source>
        <strain evidence="6 7">Red111</strain>
    </source>
</reference>
<feature type="binding site" evidence="5">
    <location>
        <position position="40"/>
    </location>
    <ligand>
        <name>(2E)-4-hydroxy-3-methylbut-2-enyl diphosphate</name>
        <dbReference type="ChEBI" id="CHEBI:128753"/>
    </ligand>
</feature>
<feature type="binding site" evidence="5">
    <location>
        <position position="217"/>
    </location>
    <ligand>
        <name>dimethylallyl diphosphate</name>
        <dbReference type="ChEBI" id="CHEBI:57623"/>
    </ligand>
</feature>
<comment type="similarity">
    <text evidence="5">Belongs to the IspH family.</text>
</comment>
<evidence type="ECO:0000256" key="5">
    <source>
        <dbReference type="HAMAP-Rule" id="MF_00191"/>
    </source>
</evidence>
<feature type="binding site" evidence="5">
    <location>
        <position position="261"/>
    </location>
    <ligand>
        <name>(2E)-4-hydroxy-3-methylbut-2-enyl diphosphate</name>
        <dbReference type="ChEBI" id="CHEBI:128753"/>
    </ligand>
</feature>
<dbReference type="Gene3D" id="3.40.1010.20">
    <property type="entry name" value="4-hydroxy-3-methylbut-2-enyl diphosphate reductase, catalytic domain"/>
    <property type="match status" value="2"/>
</dbReference>
<dbReference type="UniPathway" id="UPA00059">
    <property type="reaction ID" value="UER00105"/>
</dbReference>
<keyword evidence="7" id="KW-1185">Reference proteome</keyword>
<dbReference type="GO" id="GO:0046872">
    <property type="term" value="F:metal ion binding"/>
    <property type="evidence" value="ECO:0007669"/>
    <property type="project" value="UniProtKB-KW"/>
</dbReference>
<dbReference type="CDD" id="cd13944">
    <property type="entry name" value="lytB_ispH"/>
    <property type="match status" value="1"/>
</dbReference>
<feature type="binding site" evidence="5">
    <location>
        <position position="123"/>
    </location>
    <ligand>
        <name>dimethylallyl diphosphate</name>
        <dbReference type="ChEBI" id="CHEBI:57623"/>
    </ligand>
</feature>
<evidence type="ECO:0000256" key="4">
    <source>
        <dbReference type="ARBA" id="ARBA00023014"/>
    </source>
</evidence>
<gene>
    <name evidence="5 6" type="primary">ispH</name>
    <name evidence="6" type="ORF">E4633_12535</name>
</gene>
<accession>A0A4S1CCR0</accession>
<comment type="caution">
    <text evidence="6">The sequence shown here is derived from an EMBL/GenBank/DDBJ whole genome shotgun (WGS) entry which is preliminary data.</text>
</comment>
<keyword evidence="2 5" id="KW-0479">Metal-binding</keyword>
<dbReference type="HAMAP" id="MF_00191">
    <property type="entry name" value="IspH"/>
    <property type="match status" value="1"/>
</dbReference>
<feature type="binding site" evidence="5">
    <location>
        <position position="123"/>
    </location>
    <ligand>
        <name>isopentenyl diphosphate</name>
        <dbReference type="ChEBI" id="CHEBI:128769"/>
    </ligand>
</feature>
<feature type="binding site" evidence="5">
    <location>
        <position position="217"/>
    </location>
    <ligand>
        <name>(2E)-4-hydroxy-3-methylbut-2-enyl diphosphate</name>
        <dbReference type="ChEBI" id="CHEBI:128753"/>
    </ligand>
</feature>
<keyword evidence="5 6" id="KW-0560">Oxidoreductase</keyword>
<feature type="binding site" evidence="5">
    <location>
        <position position="161"/>
    </location>
    <ligand>
        <name>(2E)-4-hydroxy-3-methylbut-2-enyl diphosphate</name>
        <dbReference type="ChEBI" id="CHEBI:128753"/>
    </ligand>
</feature>
<feature type="binding site" evidence="5">
    <location>
        <position position="95"/>
    </location>
    <ligand>
        <name>[4Fe-4S] cluster</name>
        <dbReference type="ChEBI" id="CHEBI:49883"/>
    </ligand>
</feature>
<dbReference type="GO" id="GO:0016114">
    <property type="term" value="P:terpenoid biosynthetic process"/>
    <property type="evidence" value="ECO:0007669"/>
    <property type="project" value="UniProtKB-UniRule"/>
</dbReference>
<sequence>MEVILAKHAGFCFGVKRATHLAFDAADRGGDTYTLGPIIHSPQVVQRLEEMGVKSVESVEEVENGGTIIIRSHGVASSELEAAEKAELEVVDATCPFVKKAQEHVATLSNEGYDVIVVGDAVHPEVQGIVSYATGRVYVVSTGKEVDRLPRMAKMGVVAQTTQSFEHLNDVVAACLARGGETRVYNTICDATAVRQYETKKLAGEVDCMVVIGGFNSANTKRLAQICRELLPRTHHIETAGQIDPAWFEGVNRVGVTAGASTPKWLIDEVIARISAIDQDKIG</sequence>
<protein>
    <recommendedName>
        <fullName evidence="5">4-hydroxy-3-methylbut-2-enyl diphosphate reductase</fullName>
        <shortName evidence="5">HMBPP reductase</shortName>
        <ecNumber evidence="5">1.17.7.4</ecNumber>
    </recommendedName>
</protein>
<keyword evidence="5" id="KW-0414">Isoprene biosynthesis</keyword>
<dbReference type="InterPro" id="IPR003451">
    <property type="entry name" value="LytB/IspH"/>
</dbReference>
<dbReference type="Proteomes" id="UP000306416">
    <property type="component" value="Unassembled WGS sequence"/>
</dbReference>
<organism evidence="6 7">
    <name type="scientific">Geomonas terrae</name>
    <dbReference type="NCBI Taxonomy" id="2562681"/>
    <lineage>
        <taxon>Bacteria</taxon>
        <taxon>Pseudomonadati</taxon>
        <taxon>Thermodesulfobacteriota</taxon>
        <taxon>Desulfuromonadia</taxon>
        <taxon>Geobacterales</taxon>
        <taxon>Geobacteraceae</taxon>
        <taxon>Geomonas</taxon>
    </lineage>
</organism>
<keyword evidence="3 5" id="KW-0408">Iron</keyword>
<evidence type="ECO:0000313" key="7">
    <source>
        <dbReference type="Proteomes" id="UP000306416"/>
    </source>
</evidence>
<name>A0A4S1CCR0_9BACT</name>
<comment type="caution">
    <text evidence="5">Lacks conserved residue(s) required for the propagation of feature annotation.</text>
</comment>
<keyword evidence="1 5" id="KW-0004">4Fe-4S</keyword>
<comment type="pathway">
    <text evidence="5">Isoprenoid biosynthesis; isopentenyl diphosphate biosynthesis via DXP pathway; isopentenyl diphosphate from 1-deoxy-D-xylulose 5-phosphate: step 6/6.</text>
</comment>